<protein>
    <submittedName>
        <fullName evidence="2">Uncharacterized protein</fullName>
    </submittedName>
</protein>
<evidence type="ECO:0000313" key="3">
    <source>
        <dbReference type="Proteomes" id="UP001279734"/>
    </source>
</evidence>
<keyword evidence="1" id="KW-0472">Membrane</keyword>
<sequence>MLTGCNSDAVQLLSTLTLCFCVLLSELVAVFGLAWCWGCLQMRPVDRFSIIAEAGGVTSSGGRVSAPAGGMVGDIAEVVRFWLEADFGAACALVFWADPVFLC</sequence>
<keyword evidence="3" id="KW-1185">Reference proteome</keyword>
<evidence type="ECO:0000313" key="2">
    <source>
        <dbReference type="EMBL" id="GMH21231.1"/>
    </source>
</evidence>
<gene>
    <name evidence="2" type="ORF">Nepgr_023073</name>
</gene>
<organism evidence="2 3">
    <name type="scientific">Nepenthes gracilis</name>
    <name type="common">Slender pitcher plant</name>
    <dbReference type="NCBI Taxonomy" id="150966"/>
    <lineage>
        <taxon>Eukaryota</taxon>
        <taxon>Viridiplantae</taxon>
        <taxon>Streptophyta</taxon>
        <taxon>Embryophyta</taxon>
        <taxon>Tracheophyta</taxon>
        <taxon>Spermatophyta</taxon>
        <taxon>Magnoliopsida</taxon>
        <taxon>eudicotyledons</taxon>
        <taxon>Gunneridae</taxon>
        <taxon>Pentapetalae</taxon>
        <taxon>Caryophyllales</taxon>
        <taxon>Nepenthaceae</taxon>
        <taxon>Nepenthes</taxon>
    </lineage>
</organism>
<reference evidence="2" key="1">
    <citation type="submission" date="2023-05" db="EMBL/GenBank/DDBJ databases">
        <title>Nepenthes gracilis genome sequencing.</title>
        <authorList>
            <person name="Fukushima K."/>
        </authorList>
    </citation>
    <scope>NUCLEOTIDE SEQUENCE</scope>
    <source>
        <strain evidence="2">SING2019-196</strain>
    </source>
</reference>
<feature type="transmembrane region" description="Helical" evidence="1">
    <location>
        <begin position="12"/>
        <end position="37"/>
    </location>
</feature>
<name>A0AAD3T3P0_NEPGR</name>
<comment type="caution">
    <text evidence="2">The sequence shown here is derived from an EMBL/GenBank/DDBJ whole genome shotgun (WGS) entry which is preliminary data.</text>
</comment>
<dbReference type="EMBL" id="BSYO01000023">
    <property type="protein sequence ID" value="GMH21231.1"/>
    <property type="molecule type" value="Genomic_DNA"/>
</dbReference>
<keyword evidence="1" id="KW-1133">Transmembrane helix</keyword>
<keyword evidence="1" id="KW-0812">Transmembrane</keyword>
<evidence type="ECO:0000256" key="1">
    <source>
        <dbReference type="SAM" id="Phobius"/>
    </source>
</evidence>
<dbReference type="Proteomes" id="UP001279734">
    <property type="component" value="Unassembled WGS sequence"/>
</dbReference>
<dbReference type="AlphaFoldDB" id="A0AAD3T3P0"/>
<accession>A0AAD3T3P0</accession>
<proteinExistence type="predicted"/>